<evidence type="ECO:0000256" key="2">
    <source>
        <dbReference type="ARBA" id="ARBA00023125"/>
    </source>
</evidence>
<reference evidence="6" key="1">
    <citation type="submission" date="2023-07" db="EMBL/GenBank/DDBJ databases">
        <title>Genomic Encyclopedia of Type Strains, Phase IV (KMG-IV): sequencing the most valuable type-strain genomes for metagenomic binning, comparative biology and taxonomic classification.</title>
        <authorList>
            <person name="Goeker M."/>
        </authorList>
    </citation>
    <scope>NUCLEOTIDE SEQUENCE</scope>
    <source>
        <strain evidence="6">DSM 19569</strain>
    </source>
</reference>
<dbReference type="GO" id="GO:0003700">
    <property type="term" value="F:DNA-binding transcription factor activity"/>
    <property type="evidence" value="ECO:0007669"/>
    <property type="project" value="TreeGrafter"/>
</dbReference>
<dbReference type="InterPro" id="IPR001647">
    <property type="entry name" value="HTH_TetR"/>
</dbReference>
<evidence type="ECO:0000259" key="5">
    <source>
        <dbReference type="PROSITE" id="PS50977"/>
    </source>
</evidence>
<dbReference type="Proteomes" id="UP001223420">
    <property type="component" value="Unassembled WGS sequence"/>
</dbReference>
<dbReference type="PROSITE" id="PS50977">
    <property type="entry name" value="HTH_TETR_2"/>
    <property type="match status" value="1"/>
</dbReference>
<evidence type="ECO:0000313" key="6">
    <source>
        <dbReference type="EMBL" id="MDQ0542532.1"/>
    </source>
</evidence>
<dbReference type="InterPro" id="IPR039536">
    <property type="entry name" value="TetR_C_Proteobacteria"/>
</dbReference>
<evidence type="ECO:0000256" key="4">
    <source>
        <dbReference type="PROSITE-ProRule" id="PRU00335"/>
    </source>
</evidence>
<dbReference type="GO" id="GO:0000976">
    <property type="term" value="F:transcription cis-regulatory region binding"/>
    <property type="evidence" value="ECO:0007669"/>
    <property type="project" value="TreeGrafter"/>
</dbReference>
<keyword evidence="3" id="KW-0804">Transcription</keyword>
<name>A0AAJ1WUX0_9HYPH</name>
<evidence type="ECO:0000313" key="7">
    <source>
        <dbReference type="Proteomes" id="UP001223420"/>
    </source>
</evidence>
<organism evidence="6 7">
    <name type="scientific">Methylobacterium brachiatum</name>
    <dbReference type="NCBI Taxonomy" id="269660"/>
    <lineage>
        <taxon>Bacteria</taxon>
        <taxon>Pseudomonadati</taxon>
        <taxon>Pseudomonadota</taxon>
        <taxon>Alphaproteobacteria</taxon>
        <taxon>Hyphomicrobiales</taxon>
        <taxon>Methylobacteriaceae</taxon>
        <taxon>Methylobacterium</taxon>
    </lineage>
</organism>
<dbReference type="InterPro" id="IPR050109">
    <property type="entry name" value="HTH-type_TetR-like_transc_reg"/>
</dbReference>
<keyword evidence="2 4" id="KW-0238">DNA-binding</keyword>
<gene>
    <name evidence="6" type="ORF">QO001_001450</name>
</gene>
<dbReference type="InterPro" id="IPR009057">
    <property type="entry name" value="Homeodomain-like_sf"/>
</dbReference>
<dbReference type="Gene3D" id="1.10.357.10">
    <property type="entry name" value="Tetracycline Repressor, domain 2"/>
    <property type="match status" value="1"/>
</dbReference>
<protein>
    <submittedName>
        <fullName evidence="6">AcrR family transcriptional regulator</fullName>
    </submittedName>
</protein>
<dbReference type="EMBL" id="JAUSWL010000002">
    <property type="protein sequence ID" value="MDQ0542532.1"/>
    <property type="molecule type" value="Genomic_DNA"/>
</dbReference>
<comment type="caution">
    <text evidence="6">The sequence shown here is derived from an EMBL/GenBank/DDBJ whole genome shotgun (WGS) entry which is preliminary data.</text>
</comment>
<proteinExistence type="predicted"/>
<sequence length="216" mass="23803">MTVKEATRVPSRLGRPPRGAEGDATLRILAAAKPVFLNDGYEAASIDAIAASAGMSKKTIYTRFRSKEDLFEAVIVLCIEEGIPKIERSATDDGPVMDRLLRIASAVLEIGLTDECIAVRRIVVAEAARFPAFARLLNDQGLARIIPLIERCLEDGNRTGEIRVEDVRHVTDLFISIAIRSFVDKVGLGLERPGLTHVKRETLRRSVEFFMIACRG</sequence>
<dbReference type="SUPFAM" id="SSF46689">
    <property type="entry name" value="Homeodomain-like"/>
    <property type="match status" value="1"/>
</dbReference>
<dbReference type="InterPro" id="IPR036271">
    <property type="entry name" value="Tet_transcr_reg_TetR-rel_C_sf"/>
</dbReference>
<dbReference type="AlphaFoldDB" id="A0AAJ1WUX0"/>
<evidence type="ECO:0000256" key="3">
    <source>
        <dbReference type="ARBA" id="ARBA00023163"/>
    </source>
</evidence>
<dbReference type="PANTHER" id="PTHR30055">
    <property type="entry name" value="HTH-TYPE TRANSCRIPTIONAL REGULATOR RUTR"/>
    <property type="match status" value="1"/>
</dbReference>
<feature type="domain" description="HTH tetR-type" evidence="5">
    <location>
        <begin position="22"/>
        <end position="82"/>
    </location>
</feature>
<dbReference type="Pfam" id="PF14246">
    <property type="entry name" value="TetR_C_7"/>
    <property type="match status" value="1"/>
</dbReference>
<dbReference type="PRINTS" id="PR00455">
    <property type="entry name" value="HTHTETR"/>
</dbReference>
<dbReference type="RefSeq" id="WP_230365828.1">
    <property type="nucleotide sequence ID" value="NZ_JAJALK010000003.1"/>
</dbReference>
<keyword evidence="1" id="KW-0805">Transcription regulation</keyword>
<accession>A0AAJ1WUX0</accession>
<feature type="DNA-binding region" description="H-T-H motif" evidence="4">
    <location>
        <begin position="45"/>
        <end position="64"/>
    </location>
</feature>
<dbReference type="SUPFAM" id="SSF48498">
    <property type="entry name" value="Tetracyclin repressor-like, C-terminal domain"/>
    <property type="match status" value="1"/>
</dbReference>
<dbReference type="Pfam" id="PF00440">
    <property type="entry name" value="TetR_N"/>
    <property type="match status" value="1"/>
</dbReference>
<dbReference type="PANTHER" id="PTHR30055:SF146">
    <property type="entry name" value="HTH-TYPE TRANSCRIPTIONAL DUAL REGULATOR CECR"/>
    <property type="match status" value="1"/>
</dbReference>
<dbReference type="FunFam" id="1.10.10.60:FF:000141">
    <property type="entry name" value="TetR family transcriptional regulator"/>
    <property type="match status" value="1"/>
</dbReference>
<evidence type="ECO:0000256" key="1">
    <source>
        <dbReference type="ARBA" id="ARBA00023015"/>
    </source>
</evidence>